<keyword evidence="7" id="KW-1185">Reference proteome</keyword>
<feature type="compositionally biased region" description="Polar residues" evidence="4">
    <location>
        <begin position="159"/>
        <end position="171"/>
    </location>
</feature>
<dbReference type="Gene3D" id="1.10.150.60">
    <property type="entry name" value="ARID DNA-binding domain"/>
    <property type="match status" value="1"/>
</dbReference>
<feature type="region of interest" description="Disordered" evidence="4">
    <location>
        <begin position="159"/>
        <end position="220"/>
    </location>
</feature>
<evidence type="ECO:0000259" key="5">
    <source>
        <dbReference type="PROSITE" id="PS51011"/>
    </source>
</evidence>
<evidence type="ECO:0000256" key="4">
    <source>
        <dbReference type="SAM" id="MobiDB-lite"/>
    </source>
</evidence>
<dbReference type="SMART" id="SM01014">
    <property type="entry name" value="ARID"/>
    <property type="match status" value="1"/>
</dbReference>
<feature type="region of interest" description="Disordered" evidence="4">
    <location>
        <begin position="444"/>
        <end position="517"/>
    </location>
</feature>
<proteinExistence type="predicted"/>
<accession>A0ABS2Y088</accession>
<name>A0ABS2Y088_POLSP</name>
<dbReference type="InterPro" id="IPR051232">
    <property type="entry name" value="ARID/SWI1_ChromRemod"/>
</dbReference>
<evidence type="ECO:0000313" key="6">
    <source>
        <dbReference type="EMBL" id="MBN3279643.1"/>
    </source>
</evidence>
<dbReference type="InterPro" id="IPR001606">
    <property type="entry name" value="ARID_dom"/>
</dbReference>
<feature type="region of interest" description="Disordered" evidence="4">
    <location>
        <begin position="567"/>
        <end position="609"/>
    </location>
</feature>
<evidence type="ECO:0000256" key="2">
    <source>
        <dbReference type="ARBA" id="ARBA00023163"/>
    </source>
</evidence>
<sequence>MRQTVRGTQGTGCMESLIFAGDSRESVEFSLAQALPLTREAKSRYYSGLFWCPVSSGGHLLAFALHRPKPDDHSKISFAKQQTLISQGQRTRTILCMHSFIGIALLKAIPFTGGVKVSGRPSIPRDRHQQATALWRLKANPEGVCSELTGDDGSIQSYSTLCPLGQTSNPSDRAHKQPDPREVIEADSAEESEESADMESSSSTEEKSGESQSEQEEQEEKSFVANLYAFMKERNTPIERIPHLGFKQVNLWRIYKAVEKLGGYDSVTARRLWKNVYDELGGSPGSTSAATCTRRHYERLVLPFERRLRGEEDKPLPVAKPRKQYKSAKEDKGGERKRKRSNEEEKAQKSGDCNEVHAGAKESGNRRAHDDWTANGLRAYHSAPNHKGNQSASVCGSSRPIKSLLSNFHLEGSHGGVISPLVKKKLMAQASEAGSLHFFQAEGSKAGARLQPSSSSPERPSVIHRAQQPELSPGLATSSRASDDGSPEPPSSPSLSVCSTSEDCTSPPDDCRETPDRPAYYASITSVPCVNGIYKPLSHNPGKDLPGFLQPPRGFLEVNPYRNLAARNTGRDSREQPTDLSLPRSAWSPDSKGTENGIPSAKNSCQPPSSLAGFGPKACWVPPMSSFTKVQPKTGEVVRPIFHPRAGPQAQGFKPHVPQKRMVEDPDSSAAFEKKLRVVPPLPKDSGDLKGKADLPKPFAPHKLLHSQASLHHLSYLLPGYNRTRAPASYPLEQLKPYSVLPPSLHPLVFPSLPAHLAAPPAASHPPEPLYRHLAVGGEPPFLSPYESSPHSSRFYPVHVWHPQASYAIAGLHSLYPTKH</sequence>
<dbReference type="Pfam" id="PF01388">
    <property type="entry name" value="ARID"/>
    <property type="match status" value="1"/>
</dbReference>
<feature type="region of interest" description="Disordered" evidence="4">
    <location>
        <begin position="312"/>
        <end position="369"/>
    </location>
</feature>
<feature type="compositionally biased region" description="Basic and acidic residues" evidence="4">
    <location>
        <begin position="172"/>
        <end position="184"/>
    </location>
</feature>
<evidence type="ECO:0000256" key="1">
    <source>
        <dbReference type="ARBA" id="ARBA00023015"/>
    </source>
</evidence>
<dbReference type="SMART" id="SM00501">
    <property type="entry name" value="BRIGHT"/>
    <property type="match status" value="1"/>
</dbReference>
<feature type="compositionally biased region" description="Basic and acidic residues" evidence="4">
    <location>
        <begin position="341"/>
        <end position="369"/>
    </location>
</feature>
<dbReference type="PANTHER" id="PTHR13964:SF25">
    <property type="entry name" value="AT-RICH INTERACTIVE DOMAIN-CONTAINING PROTEIN 5A"/>
    <property type="match status" value="1"/>
</dbReference>
<evidence type="ECO:0000313" key="7">
    <source>
        <dbReference type="Proteomes" id="UP001166093"/>
    </source>
</evidence>
<feature type="domain" description="ARID" evidence="5">
    <location>
        <begin position="217"/>
        <end position="309"/>
    </location>
</feature>
<evidence type="ECO:0000256" key="3">
    <source>
        <dbReference type="ARBA" id="ARBA00023242"/>
    </source>
</evidence>
<feature type="compositionally biased region" description="Acidic residues" evidence="4">
    <location>
        <begin position="185"/>
        <end position="197"/>
    </location>
</feature>
<dbReference type="SUPFAM" id="SSF46774">
    <property type="entry name" value="ARID-like"/>
    <property type="match status" value="1"/>
</dbReference>
<organism evidence="6 7">
    <name type="scientific">Polyodon spathula</name>
    <name type="common">North American paddlefish</name>
    <name type="synonym">Squalus spathula</name>
    <dbReference type="NCBI Taxonomy" id="7913"/>
    <lineage>
        <taxon>Eukaryota</taxon>
        <taxon>Metazoa</taxon>
        <taxon>Chordata</taxon>
        <taxon>Craniata</taxon>
        <taxon>Vertebrata</taxon>
        <taxon>Euteleostomi</taxon>
        <taxon>Actinopterygii</taxon>
        <taxon>Chondrostei</taxon>
        <taxon>Acipenseriformes</taxon>
        <taxon>Polyodontidae</taxon>
        <taxon>Polyodon</taxon>
    </lineage>
</organism>
<keyword evidence="1" id="KW-0805">Transcription regulation</keyword>
<dbReference type="EMBL" id="JAAWVQ010091499">
    <property type="protein sequence ID" value="MBN3279643.1"/>
    <property type="molecule type" value="Genomic_DNA"/>
</dbReference>
<reference evidence="6" key="1">
    <citation type="journal article" date="2021" name="Cell">
        <title>Tracing the genetic footprints of vertebrate landing in non-teleost ray-finned fishes.</title>
        <authorList>
            <person name="Bi X."/>
            <person name="Wang K."/>
            <person name="Yang L."/>
            <person name="Pan H."/>
            <person name="Jiang H."/>
            <person name="Wei Q."/>
            <person name="Fang M."/>
            <person name="Yu H."/>
            <person name="Zhu C."/>
            <person name="Cai Y."/>
            <person name="He Y."/>
            <person name="Gan X."/>
            <person name="Zeng H."/>
            <person name="Yu D."/>
            <person name="Zhu Y."/>
            <person name="Jiang H."/>
            <person name="Qiu Q."/>
            <person name="Yang H."/>
            <person name="Zhang Y.E."/>
            <person name="Wang W."/>
            <person name="Zhu M."/>
            <person name="He S."/>
            <person name="Zhang G."/>
        </authorList>
    </citation>
    <scope>NUCLEOTIDE SEQUENCE</scope>
    <source>
        <strain evidence="6">Pddl_001</strain>
    </source>
</reference>
<keyword evidence="2" id="KW-0804">Transcription</keyword>
<feature type="non-terminal residue" evidence="6">
    <location>
        <position position="1"/>
    </location>
</feature>
<dbReference type="InterPro" id="IPR036431">
    <property type="entry name" value="ARID_dom_sf"/>
</dbReference>
<feature type="non-terminal residue" evidence="6">
    <location>
        <position position="820"/>
    </location>
</feature>
<dbReference type="PROSITE" id="PS51011">
    <property type="entry name" value="ARID"/>
    <property type="match status" value="1"/>
</dbReference>
<dbReference type="Proteomes" id="UP001166093">
    <property type="component" value="Unassembled WGS sequence"/>
</dbReference>
<keyword evidence="3" id="KW-0539">Nucleus</keyword>
<protein>
    <submittedName>
        <fullName evidence="6">ARI5A protein</fullName>
    </submittedName>
</protein>
<gene>
    <name evidence="6" type="primary">Arid5a_1</name>
    <name evidence="6" type="ORF">GTO93_0007151</name>
</gene>
<dbReference type="PANTHER" id="PTHR13964">
    <property type="entry name" value="RBP-RELATED"/>
    <property type="match status" value="1"/>
</dbReference>
<comment type="caution">
    <text evidence="6">The sequence shown here is derived from an EMBL/GenBank/DDBJ whole genome shotgun (WGS) entry which is preliminary data.</text>
</comment>